<dbReference type="InterPro" id="IPR006016">
    <property type="entry name" value="UspA"/>
</dbReference>
<comment type="caution">
    <text evidence="3">The sequence shown here is derived from an EMBL/GenBank/DDBJ whole genome shotgun (WGS) entry which is preliminary data.</text>
</comment>
<dbReference type="PANTHER" id="PTHR46268:SF6">
    <property type="entry name" value="UNIVERSAL STRESS PROTEIN UP12"/>
    <property type="match status" value="1"/>
</dbReference>
<dbReference type="InterPro" id="IPR014729">
    <property type="entry name" value="Rossmann-like_a/b/a_fold"/>
</dbReference>
<dbReference type="SUPFAM" id="SSF52402">
    <property type="entry name" value="Adenine nucleotide alpha hydrolases-like"/>
    <property type="match status" value="1"/>
</dbReference>
<sequence length="155" mass="17027">MSVFSNIVCCISLSENPDDVAQYTADITRQNGANLILVHVAADNEAVLRRTGSKSMVEKLIEESRKANEEAFTKYVEKHFAGLDTTIVLTEGKVEDELLRVIDKYCADLIVIGSMSTKGLFGGLFNKPSESIIGKTRIPVMVIPNDLSLECVPDF</sequence>
<evidence type="ECO:0000313" key="4">
    <source>
        <dbReference type="Proteomes" id="UP000698963"/>
    </source>
</evidence>
<dbReference type="Pfam" id="PF00582">
    <property type="entry name" value="Usp"/>
    <property type="match status" value="1"/>
</dbReference>
<dbReference type="PANTHER" id="PTHR46268">
    <property type="entry name" value="STRESS RESPONSE PROTEIN NHAX"/>
    <property type="match status" value="1"/>
</dbReference>
<dbReference type="AlphaFoldDB" id="A0A921AUX7"/>
<name>A0A921AUX7_9BACT</name>
<reference evidence="3" key="1">
    <citation type="journal article" date="2021" name="PeerJ">
        <title>Extensive microbial diversity within the chicken gut microbiome revealed by metagenomics and culture.</title>
        <authorList>
            <person name="Gilroy R."/>
            <person name="Ravi A."/>
            <person name="Getino M."/>
            <person name="Pursley I."/>
            <person name="Horton D.L."/>
            <person name="Alikhan N.F."/>
            <person name="Baker D."/>
            <person name="Gharbi K."/>
            <person name="Hall N."/>
            <person name="Watson M."/>
            <person name="Adriaenssens E.M."/>
            <person name="Foster-Nyarko E."/>
            <person name="Jarju S."/>
            <person name="Secka A."/>
            <person name="Antonio M."/>
            <person name="Oren A."/>
            <person name="Chaudhuri R.R."/>
            <person name="La Ragione R."/>
            <person name="Hildebrand F."/>
            <person name="Pallen M.J."/>
        </authorList>
    </citation>
    <scope>NUCLEOTIDE SEQUENCE</scope>
    <source>
        <strain evidence="3">ChiGjej2B2-19336</strain>
    </source>
</reference>
<evidence type="ECO:0000256" key="1">
    <source>
        <dbReference type="ARBA" id="ARBA00008791"/>
    </source>
</evidence>
<dbReference type="EMBL" id="DYZA01000075">
    <property type="protein sequence ID" value="HJD96810.1"/>
    <property type="molecule type" value="Genomic_DNA"/>
</dbReference>
<gene>
    <name evidence="3" type="ORF">K8W16_04095</name>
</gene>
<dbReference type="Gene3D" id="3.40.50.620">
    <property type="entry name" value="HUPs"/>
    <property type="match status" value="1"/>
</dbReference>
<proteinExistence type="inferred from homology"/>
<accession>A0A921AUX7</accession>
<dbReference type="Proteomes" id="UP000698963">
    <property type="component" value="Unassembled WGS sequence"/>
</dbReference>
<reference evidence="3" key="2">
    <citation type="submission" date="2021-09" db="EMBL/GenBank/DDBJ databases">
        <authorList>
            <person name="Gilroy R."/>
        </authorList>
    </citation>
    <scope>NUCLEOTIDE SEQUENCE</scope>
    <source>
        <strain evidence="3">ChiGjej2B2-19336</strain>
    </source>
</reference>
<dbReference type="RefSeq" id="WP_304121375.1">
    <property type="nucleotide sequence ID" value="NZ_DYZA01000075.1"/>
</dbReference>
<comment type="similarity">
    <text evidence="1">Belongs to the universal stress protein A family.</text>
</comment>
<protein>
    <submittedName>
        <fullName evidence="3">Universal stress protein</fullName>
    </submittedName>
</protein>
<feature type="domain" description="UspA" evidence="2">
    <location>
        <begin position="5"/>
        <end position="144"/>
    </location>
</feature>
<evidence type="ECO:0000259" key="2">
    <source>
        <dbReference type="Pfam" id="PF00582"/>
    </source>
</evidence>
<organism evidence="3 4">
    <name type="scientific">Mailhella massiliensis</name>
    <dbReference type="NCBI Taxonomy" id="1903261"/>
    <lineage>
        <taxon>Bacteria</taxon>
        <taxon>Pseudomonadati</taxon>
        <taxon>Thermodesulfobacteriota</taxon>
        <taxon>Desulfovibrionia</taxon>
        <taxon>Desulfovibrionales</taxon>
        <taxon>Desulfovibrionaceae</taxon>
        <taxon>Mailhella</taxon>
    </lineage>
</organism>
<dbReference type="CDD" id="cd00293">
    <property type="entry name" value="USP-like"/>
    <property type="match status" value="1"/>
</dbReference>
<evidence type="ECO:0000313" key="3">
    <source>
        <dbReference type="EMBL" id="HJD96810.1"/>
    </source>
</evidence>